<dbReference type="UniPathway" id="UPA00219"/>
<keyword evidence="7 17" id="KW-0436">Ligase</keyword>
<protein>
    <recommendedName>
        <fullName evidence="5 17">D-alanine--D-alanine ligase</fullName>
        <ecNumber evidence="5 17">6.3.2.4</ecNumber>
    </recommendedName>
    <alternativeName>
        <fullName evidence="17">D-Ala-D-Ala ligase</fullName>
    </alternativeName>
    <alternativeName>
        <fullName evidence="17">D-alanylalanine synthetase</fullName>
    </alternativeName>
</protein>
<evidence type="ECO:0000256" key="1">
    <source>
        <dbReference type="ARBA" id="ARBA00001936"/>
    </source>
</evidence>
<gene>
    <name evidence="17" type="primary">ddl</name>
    <name evidence="22" type="ORF">HF682_07725</name>
</gene>
<evidence type="ECO:0000256" key="18">
    <source>
        <dbReference type="PIRSR" id="PIRSR039102-1"/>
    </source>
</evidence>
<evidence type="ECO:0000256" key="19">
    <source>
        <dbReference type="PIRSR" id="PIRSR039102-3"/>
    </source>
</evidence>
<dbReference type="PROSITE" id="PS50975">
    <property type="entry name" value="ATP_GRASP"/>
    <property type="match status" value="1"/>
</dbReference>
<dbReference type="PIRSF" id="PIRSF039102">
    <property type="entry name" value="Ddl/VanB"/>
    <property type="match status" value="1"/>
</dbReference>
<dbReference type="EMBL" id="JABAIM010000001">
    <property type="protein sequence ID" value="NLR75045.1"/>
    <property type="molecule type" value="Genomic_DNA"/>
</dbReference>
<dbReference type="Pfam" id="PF01820">
    <property type="entry name" value="Dala_Dala_lig_N"/>
    <property type="match status" value="1"/>
</dbReference>
<accession>A0A847S858</accession>
<dbReference type="InterPro" id="IPR011761">
    <property type="entry name" value="ATP-grasp"/>
</dbReference>
<evidence type="ECO:0000256" key="5">
    <source>
        <dbReference type="ARBA" id="ARBA00012216"/>
    </source>
</evidence>
<comment type="cofactor">
    <cofactor evidence="1">
        <name>Mn(2+)</name>
        <dbReference type="ChEBI" id="CHEBI:29035"/>
    </cofactor>
</comment>
<evidence type="ECO:0000256" key="9">
    <source>
        <dbReference type="ARBA" id="ARBA00022741"/>
    </source>
</evidence>
<keyword evidence="23" id="KW-1185">Reference proteome</keyword>
<keyword evidence="9 20" id="KW-0547">Nucleotide-binding</keyword>
<feature type="active site" evidence="18">
    <location>
        <position position="18"/>
    </location>
</feature>
<dbReference type="HAMAP" id="MF_00047">
    <property type="entry name" value="Dala_Dala_lig"/>
    <property type="match status" value="1"/>
</dbReference>
<dbReference type="GO" id="GO:0005524">
    <property type="term" value="F:ATP binding"/>
    <property type="evidence" value="ECO:0007669"/>
    <property type="project" value="UniProtKB-UniRule"/>
</dbReference>
<dbReference type="InterPro" id="IPR011127">
    <property type="entry name" value="Dala_Dala_lig_N"/>
</dbReference>
<feature type="binding site" evidence="19">
    <location>
        <position position="271"/>
    </location>
    <ligand>
        <name>Mg(2+)</name>
        <dbReference type="ChEBI" id="CHEBI:18420"/>
        <label>2</label>
    </ligand>
</feature>
<feature type="active site" evidence="18">
    <location>
        <position position="146"/>
    </location>
</feature>
<feature type="binding site" evidence="19">
    <location>
        <position position="271"/>
    </location>
    <ligand>
        <name>Mg(2+)</name>
        <dbReference type="ChEBI" id="CHEBI:18420"/>
        <label>1</label>
    </ligand>
</feature>
<dbReference type="InterPro" id="IPR005905">
    <property type="entry name" value="D_ala_D_ala"/>
</dbReference>
<evidence type="ECO:0000256" key="11">
    <source>
        <dbReference type="ARBA" id="ARBA00022842"/>
    </source>
</evidence>
<evidence type="ECO:0000313" key="23">
    <source>
        <dbReference type="Proteomes" id="UP000587991"/>
    </source>
</evidence>
<dbReference type="GO" id="GO:0009252">
    <property type="term" value="P:peptidoglycan biosynthetic process"/>
    <property type="evidence" value="ECO:0007669"/>
    <property type="project" value="UniProtKB-UniRule"/>
</dbReference>
<feature type="active site" evidence="18">
    <location>
        <position position="282"/>
    </location>
</feature>
<dbReference type="GO" id="GO:0046872">
    <property type="term" value="F:metal ion binding"/>
    <property type="evidence" value="ECO:0007669"/>
    <property type="project" value="UniProtKB-KW"/>
</dbReference>
<feature type="binding site" evidence="19">
    <location>
        <position position="258"/>
    </location>
    <ligand>
        <name>Mg(2+)</name>
        <dbReference type="ChEBI" id="CHEBI:18420"/>
        <label>1</label>
    </ligand>
</feature>
<evidence type="ECO:0000256" key="17">
    <source>
        <dbReference type="HAMAP-Rule" id="MF_00047"/>
    </source>
</evidence>
<evidence type="ECO:0000256" key="15">
    <source>
        <dbReference type="ARBA" id="ARBA00023316"/>
    </source>
</evidence>
<comment type="pathway">
    <text evidence="17">Cell wall biogenesis; peptidoglycan biosynthesis.</text>
</comment>
<dbReference type="Pfam" id="PF07478">
    <property type="entry name" value="Dala_Dala_lig_C"/>
    <property type="match status" value="1"/>
</dbReference>
<proteinExistence type="inferred from homology"/>
<dbReference type="NCBIfam" id="NF002378">
    <property type="entry name" value="PRK01372.1"/>
    <property type="match status" value="1"/>
</dbReference>
<evidence type="ECO:0000256" key="6">
    <source>
        <dbReference type="ARBA" id="ARBA00022490"/>
    </source>
</evidence>
<dbReference type="AlphaFoldDB" id="A0A847S858"/>
<name>A0A847S858_9NEIS</name>
<dbReference type="GO" id="GO:0008716">
    <property type="term" value="F:D-alanine-D-alanine ligase activity"/>
    <property type="evidence" value="ECO:0007669"/>
    <property type="project" value="UniProtKB-UniRule"/>
</dbReference>
<comment type="caution">
    <text evidence="22">The sequence shown here is derived from an EMBL/GenBank/DDBJ whole genome shotgun (WGS) entry which is preliminary data.</text>
</comment>
<evidence type="ECO:0000313" key="22">
    <source>
        <dbReference type="EMBL" id="NLR75045.1"/>
    </source>
</evidence>
<dbReference type="Gene3D" id="3.30.1490.20">
    <property type="entry name" value="ATP-grasp fold, A domain"/>
    <property type="match status" value="1"/>
</dbReference>
<evidence type="ECO:0000259" key="21">
    <source>
        <dbReference type="PROSITE" id="PS50975"/>
    </source>
</evidence>
<evidence type="ECO:0000256" key="4">
    <source>
        <dbReference type="ARBA" id="ARBA00010871"/>
    </source>
</evidence>
<comment type="catalytic activity">
    <reaction evidence="16 17">
        <text>2 D-alanine + ATP = D-alanyl-D-alanine + ADP + phosphate + H(+)</text>
        <dbReference type="Rhea" id="RHEA:11224"/>
        <dbReference type="ChEBI" id="CHEBI:15378"/>
        <dbReference type="ChEBI" id="CHEBI:30616"/>
        <dbReference type="ChEBI" id="CHEBI:43474"/>
        <dbReference type="ChEBI" id="CHEBI:57416"/>
        <dbReference type="ChEBI" id="CHEBI:57822"/>
        <dbReference type="ChEBI" id="CHEBI:456216"/>
        <dbReference type="EC" id="6.3.2.4"/>
    </reaction>
</comment>
<dbReference type="NCBIfam" id="TIGR01205">
    <property type="entry name" value="D_ala_D_alaTIGR"/>
    <property type="match status" value="1"/>
</dbReference>
<keyword evidence="14 19" id="KW-0464">Manganese</keyword>
<dbReference type="SUPFAM" id="SSF56059">
    <property type="entry name" value="Glutathione synthetase ATP-binding domain-like"/>
    <property type="match status" value="1"/>
</dbReference>
<dbReference type="FunFam" id="3.40.50.20:FF:000013">
    <property type="entry name" value="D-alanine--D-alanine ligase"/>
    <property type="match status" value="1"/>
</dbReference>
<evidence type="ECO:0000256" key="20">
    <source>
        <dbReference type="PROSITE-ProRule" id="PRU00409"/>
    </source>
</evidence>
<evidence type="ECO:0000256" key="3">
    <source>
        <dbReference type="ARBA" id="ARBA00004496"/>
    </source>
</evidence>
<dbReference type="GO" id="GO:0071555">
    <property type="term" value="P:cell wall organization"/>
    <property type="evidence" value="ECO:0007669"/>
    <property type="project" value="UniProtKB-KW"/>
</dbReference>
<keyword evidence="12 17" id="KW-0133">Cell shape</keyword>
<dbReference type="PROSITE" id="PS00844">
    <property type="entry name" value="DALA_DALA_LIGASE_2"/>
    <property type="match status" value="1"/>
</dbReference>
<feature type="domain" description="ATP-grasp" evidence="21">
    <location>
        <begin position="104"/>
        <end position="304"/>
    </location>
</feature>
<dbReference type="RefSeq" id="WP_168876966.1">
    <property type="nucleotide sequence ID" value="NZ_JABAIM010000001.1"/>
</dbReference>
<dbReference type="Proteomes" id="UP000587991">
    <property type="component" value="Unassembled WGS sequence"/>
</dbReference>
<comment type="cofactor">
    <cofactor evidence="19">
        <name>Mg(2+)</name>
        <dbReference type="ChEBI" id="CHEBI:18420"/>
    </cofactor>
    <cofactor evidence="19">
        <name>Mn(2+)</name>
        <dbReference type="ChEBI" id="CHEBI:29035"/>
    </cofactor>
    <text evidence="19">Binds 2 magnesium or manganese ions per subunit.</text>
</comment>
<dbReference type="GO" id="GO:0005737">
    <property type="term" value="C:cytoplasm"/>
    <property type="evidence" value="ECO:0007669"/>
    <property type="project" value="UniProtKB-SubCell"/>
</dbReference>
<keyword evidence="11 19" id="KW-0460">Magnesium</keyword>
<dbReference type="SUPFAM" id="SSF52440">
    <property type="entry name" value="PreATP-grasp domain"/>
    <property type="match status" value="1"/>
</dbReference>
<evidence type="ECO:0000256" key="8">
    <source>
        <dbReference type="ARBA" id="ARBA00022723"/>
    </source>
</evidence>
<dbReference type="InterPro" id="IPR000291">
    <property type="entry name" value="D-Ala_lig_Van_CS"/>
</dbReference>
<reference evidence="22 23" key="1">
    <citation type="submission" date="2020-04" db="EMBL/GenBank/DDBJ databases">
        <title>Draft genome of Leeia sp. IMCC25680.</title>
        <authorList>
            <person name="Song J."/>
            <person name="Cho J.-C."/>
        </authorList>
    </citation>
    <scope>NUCLEOTIDE SEQUENCE [LARGE SCALE GENOMIC DNA]</scope>
    <source>
        <strain evidence="22 23">IMCC25680</strain>
    </source>
</reference>
<dbReference type="Gene3D" id="3.30.470.20">
    <property type="entry name" value="ATP-grasp fold, B domain"/>
    <property type="match status" value="1"/>
</dbReference>
<dbReference type="FunFam" id="3.30.470.20:FF:000008">
    <property type="entry name" value="D-alanine--D-alanine ligase"/>
    <property type="match status" value="1"/>
</dbReference>
<feature type="binding site" evidence="19">
    <location>
        <position position="273"/>
    </location>
    <ligand>
        <name>Mg(2+)</name>
        <dbReference type="ChEBI" id="CHEBI:18420"/>
        <label>2</label>
    </ligand>
</feature>
<comment type="subcellular location">
    <subcellularLocation>
        <location evidence="3 17">Cytoplasm</location>
    </subcellularLocation>
</comment>
<evidence type="ECO:0000256" key="14">
    <source>
        <dbReference type="ARBA" id="ARBA00023211"/>
    </source>
</evidence>
<dbReference type="InterPro" id="IPR011095">
    <property type="entry name" value="Dala_Dala_lig_C"/>
</dbReference>
<dbReference type="Gene3D" id="3.40.50.20">
    <property type="match status" value="1"/>
</dbReference>
<keyword evidence="15 17" id="KW-0961">Cell wall biogenesis/degradation</keyword>
<evidence type="ECO:0000256" key="13">
    <source>
        <dbReference type="ARBA" id="ARBA00022984"/>
    </source>
</evidence>
<evidence type="ECO:0000256" key="12">
    <source>
        <dbReference type="ARBA" id="ARBA00022960"/>
    </source>
</evidence>
<keyword evidence="13 17" id="KW-0573">Peptidoglycan synthesis</keyword>
<keyword evidence="6 17" id="KW-0963">Cytoplasm</keyword>
<keyword evidence="10 20" id="KW-0067">ATP-binding</keyword>
<sequence length="310" mass="33531">MKQKYGKVAVVMGGPSAEREVSLMSGNGVLDALRSRGVDAHAFDPAERPLADLKTEGFDRAFLILHGPFGEDGTVQGALEVMGLPYTGCGVMASAIGMDKLRSRLLWQALGLPVPQFELLDEHSDWDAVVAKLGLPIFVKPNIEGSSIGISKVKQAADLPAAFAEARRYDRVVLAERFLDGGEYSMPILGDEVSGFVTLPAIKIEPATEFYDYQAKYFRDDTVYRCPCGLPAEQEATIGELVKKAFWAIGGRGWARIDFMTDAAGQPYLLEANTAPGMTSHSLVPMGARQAGMDYPDLVLRILDTTLQGA</sequence>
<dbReference type="PANTHER" id="PTHR23132">
    <property type="entry name" value="D-ALANINE--D-ALANINE LIGASE"/>
    <property type="match status" value="1"/>
</dbReference>
<evidence type="ECO:0000256" key="2">
    <source>
        <dbReference type="ARBA" id="ARBA00003921"/>
    </source>
</evidence>
<comment type="similarity">
    <text evidence="4 17">Belongs to the D-alanine--D-alanine ligase family.</text>
</comment>
<dbReference type="InterPro" id="IPR013815">
    <property type="entry name" value="ATP_grasp_subdomain_1"/>
</dbReference>
<dbReference type="InterPro" id="IPR016185">
    <property type="entry name" value="PreATP-grasp_dom_sf"/>
</dbReference>
<comment type="function">
    <text evidence="2 17">Cell wall formation.</text>
</comment>
<keyword evidence="8 19" id="KW-0479">Metal-binding</keyword>
<dbReference type="PROSITE" id="PS00843">
    <property type="entry name" value="DALA_DALA_LIGASE_1"/>
    <property type="match status" value="1"/>
</dbReference>
<dbReference type="GO" id="GO:0008360">
    <property type="term" value="P:regulation of cell shape"/>
    <property type="evidence" value="ECO:0007669"/>
    <property type="project" value="UniProtKB-KW"/>
</dbReference>
<dbReference type="EC" id="6.3.2.4" evidence="5 17"/>
<evidence type="ECO:0000256" key="7">
    <source>
        <dbReference type="ARBA" id="ARBA00022598"/>
    </source>
</evidence>
<organism evidence="22 23">
    <name type="scientific">Leeia aquatica</name>
    <dbReference type="NCBI Taxonomy" id="2725557"/>
    <lineage>
        <taxon>Bacteria</taxon>
        <taxon>Pseudomonadati</taxon>
        <taxon>Pseudomonadota</taxon>
        <taxon>Betaproteobacteria</taxon>
        <taxon>Neisseriales</taxon>
        <taxon>Leeiaceae</taxon>
        <taxon>Leeia</taxon>
    </lineage>
</organism>
<dbReference type="PANTHER" id="PTHR23132:SF23">
    <property type="entry name" value="D-ALANINE--D-ALANINE LIGASE B"/>
    <property type="match status" value="1"/>
</dbReference>
<evidence type="ECO:0000256" key="16">
    <source>
        <dbReference type="ARBA" id="ARBA00047614"/>
    </source>
</evidence>
<evidence type="ECO:0000256" key="10">
    <source>
        <dbReference type="ARBA" id="ARBA00022840"/>
    </source>
</evidence>